<dbReference type="PROSITE" id="PS51722">
    <property type="entry name" value="G_TR_2"/>
    <property type="match status" value="1"/>
</dbReference>
<keyword evidence="1" id="KW-0547">Nucleotide-binding</keyword>
<dbReference type="InterPro" id="IPR048876">
    <property type="entry name" value="BipA_C"/>
</dbReference>
<dbReference type="InterPro" id="IPR027417">
    <property type="entry name" value="P-loop_NTPase"/>
</dbReference>
<dbReference type="InterPro" id="IPR047042">
    <property type="entry name" value="BipA_II"/>
</dbReference>
<evidence type="ECO:0000313" key="5">
    <source>
        <dbReference type="EMBL" id="PIT94499.1"/>
    </source>
</evidence>
<dbReference type="SUPFAM" id="SSF54980">
    <property type="entry name" value="EF-G C-terminal domain-like"/>
    <property type="match status" value="2"/>
</dbReference>
<dbReference type="InterPro" id="IPR035647">
    <property type="entry name" value="EFG_III/V"/>
</dbReference>
<dbReference type="FunFam" id="2.40.50.250:FF:000001">
    <property type="entry name" value="GTP-binding protein TypA"/>
    <property type="match status" value="1"/>
</dbReference>
<sequence length="596" mass="66211">MEIRNIAIIAHVDHGKTTLTDALMRQTGMIEEGVSMDSNDLEKERGITIYSKNTSVVYRDTKINIIDTPGHADFSSEVERILRSIDCVLLLVDAQEGPMPQTKFVLKKSLELGLNPIVVINKIDKPAARVPEVVEMVYELFMDLGATDEQLDFPVVYAAAKQGFAKLNMADENINLFPLLDLVLDKVKPAATVSAKLEPFLAQPFNLAYDNFLGRLAIVRVYSGYIKSGASVVIMNHDGEIRNAKIGKLFTFFGPKRKETEQAEAGDVVMIAGLPNIDIGETIAISADQKQLPAIKIDEPTISLNFLVNNSPFAGREGKFVTNRQLKERLEKELEVNVGLKVDFSNGDQYKVFGRGELHVAILLENMRREGYELQVSQPQVIIKEEDGKKLEPFEEALIDVPADMAGMVIEKLSKRKGLLQEIKNHNNQSRLVFEIPTRGLLGFRNEFVVATRGEGILCSRFIGFKEHVGEIDKFDLGSMISMATGKALAYALWNLEERGALYVEPNVEVYEGMILGNTAKGLDMAVNPIKGKHLTNVRASGTDEAIKLTPPNPVTLEGGLEIMKSDEYLEITPKSIRLRKQILTETDRVRAGRKA</sequence>
<dbReference type="Pfam" id="PF22042">
    <property type="entry name" value="EF-G_D2"/>
    <property type="match status" value="1"/>
</dbReference>
<dbReference type="Gene3D" id="3.40.50.300">
    <property type="entry name" value="P-loop containing nucleotide triphosphate hydrolases"/>
    <property type="match status" value="1"/>
</dbReference>
<dbReference type="NCBIfam" id="TIGR00231">
    <property type="entry name" value="small_GTP"/>
    <property type="match status" value="1"/>
</dbReference>
<dbReference type="GO" id="GO:0005829">
    <property type="term" value="C:cytosol"/>
    <property type="evidence" value="ECO:0007669"/>
    <property type="project" value="TreeGrafter"/>
</dbReference>
<dbReference type="InterPro" id="IPR005225">
    <property type="entry name" value="Small_GTP-bd"/>
</dbReference>
<dbReference type="InterPro" id="IPR035651">
    <property type="entry name" value="BipA_V"/>
</dbReference>
<dbReference type="PRINTS" id="PR00315">
    <property type="entry name" value="ELONGATNFCT"/>
</dbReference>
<dbReference type="NCBIfam" id="TIGR01394">
    <property type="entry name" value="TypA_BipA"/>
    <property type="match status" value="1"/>
</dbReference>
<dbReference type="FunFam" id="3.40.50.300:FF:000055">
    <property type="entry name" value="GTP-binding protein TypA"/>
    <property type="match status" value="1"/>
</dbReference>
<dbReference type="Gene3D" id="2.40.30.10">
    <property type="entry name" value="Translation factors"/>
    <property type="match status" value="1"/>
</dbReference>
<evidence type="ECO:0000256" key="1">
    <source>
        <dbReference type="ARBA" id="ARBA00022741"/>
    </source>
</evidence>
<dbReference type="SUPFAM" id="SSF52540">
    <property type="entry name" value="P-loop containing nucleoside triphosphate hydrolases"/>
    <property type="match status" value="1"/>
</dbReference>
<feature type="domain" description="Tr-type G" evidence="4">
    <location>
        <begin position="1"/>
        <end position="192"/>
    </location>
</feature>
<dbReference type="InterPro" id="IPR053905">
    <property type="entry name" value="EF-G-like_DII"/>
</dbReference>
<dbReference type="CDD" id="cd03691">
    <property type="entry name" value="BipA_TypA_II"/>
    <property type="match status" value="1"/>
</dbReference>
<dbReference type="InterPro" id="IPR047041">
    <property type="entry name" value="BipA_GTP-bd_dom"/>
</dbReference>
<dbReference type="InterPro" id="IPR000640">
    <property type="entry name" value="EFG_V-like"/>
</dbReference>
<organism evidence="5 6">
    <name type="scientific">Candidatus Falkowbacteria bacterium CG10_big_fil_rev_8_21_14_0_10_39_9</name>
    <dbReference type="NCBI Taxonomy" id="1974566"/>
    <lineage>
        <taxon>Bacteria</taxon>
        <taxon>Candidatus Falkowiibacteriota</taxon>
    </lineage>
</organism>
<dbReference type="PROSITE" id="PS00301">
    <property type="entry name" value="G_TR_1"/>
    <property type="match status" value="1"/>
</dbReference>
<dbReference type="Gene3D" id="3.30.70.870">
    <property type="entry name" value="Elongation Factor G (Translational Gtpase), domain 3"/>
    <property type="match status" value="1"/>
</dbReference>
<name>A0A2M6WNY7_9BACT</name>
<evidence type="ECO:0000313" key="6">
    <source>
        <dbReference type="Proteomes" id="UP000228900"/>
    </source>
</evidence>
<evidence type="ECO:0000259" key="4">
    <source>
        <dbReference type="PROSITE" id="PS51722"/>
    </source>
</evidence>
<gene>
    <name evidence="5" type="primary">typA</name>
    <name evidence="5" type="ORF">COT98_03200</name>
</gene>
<dbReference type="SUPFAM" id="SSF50447">
    <property type="entry name" value="Translation proteins"/>
    <property type="match status" value="1"/>
</dbReference>
<dbReference type="InterPro" id="IPR031157">
    <property type="entry name" value="G_TR_CS"/>
</dbReference>
<reference evidence="6" key="1">
    <citation type="submission" date="2017-09" db="EMBL/GenBank/DDBJ databases">
        <title>Depth-based differentiation of microbial function through sediment-hosted aquifers and enrichment of novel symbionts in the deep terrestrial subsurface.</title>
        <authorList>
            <person name="Probst A.J."/>
            <person name="Ladd B."/>
            <person name="Jarett J.K."/>
            <person name="Geller-Mcgrath D.E."/>
            <person name="Sieber C.M.K."/>
            <person name="Emerson J.B."/>
            <person name="Anantharaman K."/>
            <person name="Thomas B.C."/>
            <person name="Malmstrom R."/>
            <person name="Stieglmeier M."/>
            <person name="Klingl A."/>
            <person name="Woyke T."/>
            <person name="Ryan C.M."/>
            <person name="Banfield J.F."/>
        </authorList>
    </citation>
    <scope>NUCLEOTIDE SEQUENCE [LARGE SCALE GENOMIC DNA]</scope>
</reference>
<dbReference type="FunFam" id="3.30.70.870:FF:000003">
    <property type="entry name" value="GTP-binding protein TypA"/>
    <property type="match status" value="1"/>
</dbReference>
<dbReference type="CDD" id="cd03710">
    <property type="entry name" value="BipA_TypA_C"/>
    <property type="match status" value="1"/>
</dbReference>
<dbReference type="CDD" id="cd16263">
    <property type="entry name" value="BipA_III"/>
    <property type="match status" value="1"/>
</dbReference>
<keyword evidence="2" id="KW-0342">GTP-binding</keyword>
<dbReference type="Gene3D" id="3.30.70.240">
    <property type="match status" value="1"/>
</dbReference>
<dbReference type="EMBL" id="PFAQ01000045">
    <property type="protein sequence ID" value="PIT94499.1"/>
    <property type="molecule type" value="Genomic_DNA"/>
</dbReference>
<dbReference type="GO" id="GO:1990904">
    <property type="term" value="C:ribonucleoprotein complex"/>
    <property type="evidence" value="ECO:0007669"/>
    <property type="project" value="TreeGrafter"/>
</dbReference>
<accession>A0A2M6WNY7</accession>
<dbReference type="Proteomes" id="UP000228900">
    <property type="component" value="Unassembled WGS sequence"/>
</dbReference>
<dbReference type="PANTHER" id="PTHR42908">
    <property type="entry name" value="TRANSLATION ELONGATION FACTOR-RELATED"/>
    <property type="match status" value="1"/>
</dbReference>
<dbReference type="InterPro" id="IPR006298">
    <property type="entry name" value="BipA"/>
</dbReference>
<dbReference type="GO" id="GO:0003924">
    <property type="term" value="F:GTPase activity"/>
    <property type="evidence" value="ECO:0007669"/>
    <property type="project" value="InterPro"/>
</dbReference>
<proteinExistence type="predicted"/>
<dbReference type="FunFam" id="3.30.70.240:FF:000002">
    <property type="entry name" value="GTP-binding protein TypA"/>
    <property type="match status" value="1"/>
</dbReference>
<dbReference type="Pfam" id="PF00009">
    <property type="entry name" value="GTP_EFTU"/>
    <property type="match status" value="1"/>
</dbReference>
<dbReference type="InterPro" id="IPR047043">
    <property type="entry name" value="BipA_III"/>
</dbReference>
<dbReference type="CDD" id="cd01891">
    <property type="entry name" value="TypA_BipA"/>
    <property type="match status" value="1"/>
</dbReference>
<dbReference type="InterPro" id="IPR042116">
    <property type="entry name" value="TypA/BipA_C"/>
</dbReference>
<dbReference type="Gene3D" id="2.40.50.250">
    <property type="entry name" value="bipa protein"/>
    <property type="match status" value="1"/>
</dbReference>
<evidence type="ECO:0000256" key="3">
    <source>
        <dbReference type="ARBA" id="ARBA00035722"/>
    </source>
</evidence>
<dbReference type="InterPro" id="IPR000795">
    <property type="entry name" value="T_Tr_GTP-bd_dom"/>
</dbReference>
<evidence type="ECO:0000256" key="2">
    <source>
        <dbReference type="ARBA" id="ARBA00023134"/>
    </source>
</evidence>
<dbReference type="InterPro" id="IPR009000">
    <property type="entry name" value="Transl_B-barrel_sf"/>
</dbReference>
<dbReference type="AlphaFoldDB" id="A0A2M6WNY7"/>
<comment type="caution">
    <text evidence="5">The sequence shown here is derived from an EMBL/GenBank/DDBJ whole genome shotgun (WGS) entry which is preliminary data.</text>
</comment>
<dbReference type="GO" id="GO:0005525">
    <property type="term" value="F:GTP binding"/>
    <property type="evidence" value="ECO:0007669"/>
    <property type="project" value="UniProtKB-KW"/>
</dbReference>
<protein>
    <recommendedName>
        <fullName evidence="3">50S ribosomal subunit assembly factor BipA</fullName>
    </recommendedName>
</protein>
<dbReference type="Pfam" id="PF21018">
    <property type="entry name" value="BipA_C"/>
    <property type="match status" value="1"/>
</dbReference>
<dbReference type="PANTHER" id="PTHR42908:SF8">
    <property type="entry name" value="TR-TYPE G DOMAIN-CONTAINING PROTEIN"/>
    <property type="match status" value="1"/>
</dbReference>
<dbReference type="Pfam" id="PF00679">
    <property type="entry name" value="EFG_C"/>
    <property type="match status" value="1"/>
</dbReference>